<dbReference type="InterPro" id="IPR016039">
    <property type="entry name" value="Thiolase-like"/>
</dbReference>
<dbReference type="PROSITE" id="PS00606">
    <property type="entry name" value="KS3_1"/>
    <property type="match status" value="1"/>
</dbReference>
<evidence type="ECO:0000256" key="3">
    <source>
        <dbReference type="RuleBase" id="RU003694"/>
    </source>
</evidence>
<dbReference type="PROSITE" id="PS52004">
    <property type="entry name" value="KS3_2"/>
    <property type="match status" value="1"/>
</dbReference>
<comment type="caution">
    <text evidence="5">The sequence shown here is derived from an EMBL/GenBank/DDBJ whole genome shotgun (WGS) entry which is preliminary data.</text>
</comment>
<dbReference type="InterPro" id="IPR018201">
    <property type="entry name" value="Ketoacyl_synth_AS"/>
</dbReference>
<name>A0ABW1A8U7_9ACTN</name>
<dbReference type="Gene3D" id="3.40.47.10">
    <property type="match status" value="2"/>
</dbReference>
<dbReference type="PANTHER" id="PTHR11712:SF347">
    <property type="entry name" value="BETA KETOACYL-ACYL CARRIER PROTEIN SYNTHASE"/>
    <property type="match status" value="1"/>
</dbReference>
<dbReference type="InterPro" id="IPR020841">
    <property type="entry name" value="PKS_Beta-ketoAc_synthase_dom"/>
</dbReference>
<dbReference type="EMBL" id="JBHSON010000062">
    <property type="protein sequence ID" value="MFC5751011.1"/>
    <property type="molecule type" value="Genomic_DNA"/>
</dbReference>
<evidence type="ECO:0000313" key="5">
    <source>
        <dbReference type="EMBL" id="MFC5751011.1"/>
    </source>
</evidence>
<accession>A0ABW1A8U7</accession>
<dbReference type="RefSeq" id="WP_378286877.1">
    <property type="nucleotide sequence ID" value="NZ_JBHSON010000062.1"/>
</dbReference>
<dbReference type="PANTHER" id="PTHR11712">
    <property type="entry name" value="POLYKETIDE SYNTHASE-RELATED"/>
    <property type="match status" value="1"/>
</dbReference>
<dbReference type="Proteomes" id="UP001596074">
    <property type="component" value="Unassembled WGS sequence"/>
</dbReference>
<dbReference type="InterPro" id="IPR014031">
    <property type="entry name" value="Ketoacyl_synth_C"/>
</dbReference>
<organism evidence="5 6">
    <name type="scientific">Actinomadura rugatobispora</name>
    <dbReference type="NCBI Taxonomy" id="1994"/>
    <lineage>
        <taxon>Bacteria</taxon>
        <taxon>Bacillati</taxon>
        <taxon>Actinomycetota</taxon>
        <taxon>Actinomycetes</taxon>
        <taxon>Streptosporangiales</taxon>
        <taxon>Thermomonosporaceae</taxon>
        <taxon>Actinomadura</taxon>
    </lineage>
</organism>
<evidence type="ECO:0000259" key="4">
    <source>
        <dbReference type="PROSITE" id="PS52004"/>
    </source>
</evidence>
<dbReference type="SUPFAM" id="SSF53901">
    <property type="entry name" value="Thiolase-like"/>
    <property type="match status" value="2"/>
</dbReference>
<dbReference type="Pfam" id="PF00109">
    <property type="entry name" value="ketoacyl-synt"/>
    <property type="match status" value="1"/>
</dbReference>
<dbReference type="InterPro" id="IPR014030">
    <property type="entry name" value="Ketoacyl_synth_N"/>
</dbReference>
<comment type="similarity">
    <text evidence="1 3">Belongs to the thiolase-like superfamily. Beta-ketoacyl-ACP synthases family.</text>
</comment>
<keyword evidence="6" id="KW-1185">Reference proteome</keyword>
<evidence type="ECO:0000256" key="1">
    <source>
        <dbReference type="ARBA" id="ARBA00008467"/>
    </source>
</evidence>
<evidence type="ECO:0000313" key="6">
    <source>
        <dbReference type="Proteomes" id="UP001596074"/>
    </source>
</evidence>
<evidence type="ECO:0000256" key="2">
    <source>
        <dbReference type="ARBA" id="ARBA00022679"/>
    </source>
</evidence>
<gene>
    <name evidence="5" type="ORF">ACFPZN_35790</name>
</gene>
<dbReference type="Pfam" id="PF02801">
    <property type="entry name" value="Ketoacyl-synt_C"/>
    <property type="match status" value="1"/>
</dbReference>
<dbReference type="InterPro" id="IPR000794">
    <property type="entry name" value="Beta-ketoacyl_synthase"/>
</dbReference>
<dbReference type="SMART" id="SM00825">
    <property type="entry name" value="PKS_KS"/>
    <property type="match status" value="1"/>
</dbReference>
<proteinExistence type="inferred from homology"/>
<protein>
    <submittedName>
        <fullName evidence="5">Beta-ketoacyl-[acyl-carrier-protein] synthase family protein</fullName>
    </submittedName>
</protein>
<sequence length="409" mass="40913">MSTAQRVSHPVVVTGMGVKSPAGNTVADAYETVLSGKPQAVHLPELLDSGLSVAIGCPVPELGADRYFSKAERRRLDRASQLGIAAAVDAVTDAGPDFAGDAARSGVYVGSGGLSLATAVLLAGERPPVYTIPMIMPSATAAHISIRYGLRGPALTFAAACASGAVAIGEAVRAIRAGHLDRAVAGGVDALLTPFFVHAFDRLGALSRRTATPAEASRPFDAERDGFVMGEGAAFLTLERADVAERRGARVHGEITGYALTSDAADIVSPRPDGALVARAMTDALADAGLGPADIGHVNAHGSAAPAGDRAEAAALRAVFDGAGPPITALKGVTGYLLGAGGAFEAVMALLSARDGLAPPVANFTGGADAEGLDIVAGAPRALPVAPALSCSIGFGGHNAALVLSPRLG</sequence>
<feature type="domain" description="Ketosynthase family 3 (KS3)" evidence="4">
    <location>
        <begin position="8"/>
        <end position="406"/>
    </location>
</feature>
<keyword evidence="2 3" id="KW-0808">Transferase</keyword>
<reference evidence="6" key="1">
    <citation type="journal article" date="2019" name="Int. J. Syst. Evol. Microbiol.">
        <title>The Global Catalogue of Microorganisms (GCM) 10K type strain sequencing project: providing services to taxonomists for standard genome sequencing and annotation.</title>
        <authorList>
            <consortium name="The Broad Institute Genomics Platform"/>
            <consortium name="The Broad Institute Genome Sequencing Center for Infectious Disease"/>
            <person name="Wu L."/>
            <person name="Ma J."/>
        </authorList>
    </citation>
    <scope>NUCLEOTIDE SEQUENCE [LARGE SCALE GENOMIC DNA]</scope>
    <source>
        <strain evidence="6">KCTC 42087</strain>
    </source>
</reference>
<dbReference type="CDD" id="cd00834">
    <property type="entry name" value="KAS_I_II"/>
    <property type="match status" value="1"/>
</dbReference>